<protein>
    <submittedName>
        <fullName evidence="2">Uncharacterized protein</fullName>
    </submittedName>
</protein>
<dbReference type="RefSeq" id="WP_025343789.1">
    <property type="nucleotide sequence ID" value="NZ_CP007201.1"/>
</dbReference>
<keyword evidence="1" id="KW-0812">Transmembrane</keyword>
<dbReference type="Proteomes" id="UP000019322">
    <property type="component" value="Chromosome"/>
</dbReference>
<organism evidence="2 3">
    <name type="scientific">Sulfurospirillum multivorans (strain DM 12446 / JCM 15788 / NBRC 109480)</name>
    <dbReference type="NCBI Taxonomy" id="1150621"/>
    <lineage>
        <taxon>Bacteria</taxon>
        <taxon>Pseudomonadati</taxon>
        <taxon>Campylobacterota</taxon>
        <taxon>Epsilonproteobacteria</taxon>
        <taxon>Campylobacterales</taxon>
        <taxon>Sulfurospirillaceae</taxon>
        <taxon>Sulfurospirillum</taxon>
    </lineage>
</organism>
<proteinExistence type="predicted"/>
<keyword evidence="1" id="KW-1133">Transmembrane helix</keyword>
<dbReference type="AlphaFoldDB" id="A0AA86DYX8"/>
<feature type="transmembrane region" description="Helical" evidence="1">
    <location>
        <begin position="38"/>
        <end position="57"/>
    </location>
</feature>
<keyword evidence="1" id="KW-0472">Membrane</keyword>
<accession>A0AA86DYX8</accession>
<evidence type="ECO:0000313" key="3">
    <source>
        <dbReference type="Proteomes" id="UP000019322"/>
    </source>
</evidence>
<name>A0AA86DYX8_SULMK</name>
<evidence type="ECO:0000313" key="2">
    <source>
        <dbReference type="EMBL" id="AHJ11880.1"/>
    </source>
</evidence>
<reference evidence="2 3" key="1">
    <citation type="journal article" date="2014" name="Environ. Microbiol.">
        <title>Insights into organohalide respiration and the versatile catabolism of Sulfurospirillum multivorans gained from comparative genomics and physiological studies.</title>
        <authorList>
            <person name="Goris T."/>
            <person name="Schubert T."/>
            <person name="Gadkari J."/>
            <person name="Wubet T."/>
            <person name="Tarkka M."/>
            <person name="Buscot F."/>
            <person name="Adrian L."/>
            <person name="Diekert G."/>
        </authorList>
    </citation>
    <scope>NUCLEOTIDE SEQUENCE [LARGE SCALE GENOMIC DNA]</scope>
    <source>
        <strain evidence="3">DM 12446 / JCM 15788 / NBRC 109480</strain>
    </source>
</reference>
<dbReference type="KEGG" id="smul:SMUL_0605"/>
<evidence type="ECO:0000256" key="1">
    <source>
        <dbReference type="SAM" id="Phobius"/>
    </source>
</evidence>
<sequence>MSMKYTYKFQQEIQNRKRESAHGFSNQKYKFFNNPLKYFFLAIGAIILAFSIFNPNFSSEKSTNPKKEQVLPLPNNGQIQIFTDKELLAPLGIIASSDKNCFFKFYDTKENLVFTLFVRKNSSINLKVPLGEYVVKYAIGDEWYGVDTLFGFSTNVYEFNKRLLFYREGTTINGHTLTLNEVLNGNLPKRTISKSSF</sequence>
<dbReference type="EMBL" id="CP007201">
    <property type="protein sequence ID" value="AHJ11880.1"/>
    <property type="molecule type" value="Genomic_DNA"/>
</dbReference>
<gene>
    <name evidence="2" type="ORF">SMUL_0605</name>
</gene>